<dbReference type="Proteomes" id="UP001203852">
    <property type="component" value="Unassembled WGS sequence"/>
</dbReference>
<keyword evidence="1 3" id="KW-0378">Hydrolase</keyword>
<dbReference type="EMBL" id="MU404353">
    <property type="protein sequence ID" value="KAI1613938.1"/>
    <property type="molecule type" value="Genomic_DNA"/>
</dbReference>
<dbReference type="GO" id="GO:0016787">
    <property type="term" value="F:hydrolase activity"/>
    <property type="evidence" value="ECO:0007669"/>
    <property type="project" value="UniProtKB-KW"/>
</dbReference>
<dbReference type="Pfam" id="PF20434">
    <property type="entry name" value="BD-FAE"/>
    <property type="match status" value="1"/>
</dbReference>
<dbReference type="AlphaFoldDB" id="A0AAN6DYV4"/>
<protein>
    <submittedName>
        <fullName evidence="3">Alpha/Beta hydrolase protein</fullName>
    </submittedName>
</protein>
<dbReference type="InterPro" id="IPR049492">
    <property type="entry name" value="BD-FAE-like_dom"/>
</dbReference>
<feature type="domain" description="BD-FAE-like" evidence="2">
    <location>
        <begin position="51"/>
        <end position="161"/>
    </location>
</feature>
<comment type="caution">
    <text evidence="3">The sequence shown here is derived from an EMBL/GenBank/DDBJ whole genome shotgun (WGS) entry which is preliminary data.</text>
</comment>
<evidence type="ECO:0000256" key="1">
    <source>
        <dbReference type="ARBA" id="ARBA00022801"/>
    </source>
</evidence>
<evidence type="ECO:0000313" key="3">
    <source>
        <dbReference type="EMBL" id="KAI1613938.1"/>
    </source>
</evidence>
<accession>A0AAN6DYV4</accession>
<evidence type="ECO:0000259" key="2">
    <source>
        <dbReference type="Pfam" id="PF20434"/>
    </source>
</evidence>
<keyword evidence="4" id="KW-1185">Reference proteome</keyword>
<proteinExistence type="predicted"/>
<sequence>MEHLAPLGTAIQDIVLPTHKIYAPLLLKQADKIRSTRRETFAYGQHPRQKLDVYTPSAGVKSVTGKSSVFIFLYGGGLVRGEKINTNYLDGLVYANLGHYFAENLGFEVVIIDYRLITHGAKFPSGGEDLKLAIDWVLGHFPKPLDIYMMGNSAGGVHLSTYLFAPDFATSRRQILSASSAGVLKGVILLSVPFHFEQAHADRRETLRAYFGDNVRVRCPLGLLEASKQDRSISELQQVPVMVSNGTLDPEDEILVPRGDFIKEWKASGAVTPKLTVQMMEGHNHLSPVLAVGTAVPAEEAWARQAIDFIIASSRT</sequence>
<dbReference type="SUPFAM" id="SSF53474">
    <property type="entry name" value="alpha/beta-Hydrolases"/>
    <property type="match status" value="1"/>
</dbReference>
<dbReference type="InterPro" id="IPR029058">
    <property type="entry name" value="AB_hydrolase_fold"/>
</dbReference>
<evidence type="ECO:0000313" key="4">
    <source>
        <dbReference type="Proteomes" id="UP001203852"/>
    </source>
</evidence>
<dbReference type="PANTHER" id="PTHR48081">
    <property type="entry name" value="AB HYDROLASE SUPERFAMILY PROTEIN C4A8.06C"/>
    <property type="match status" value="1"/>
</dbReference>
<name>A0AAN6DYV4_9EURO</name>
<dbReference type="InterPro" id="IPR050300">
    <property type="entry name" value="GDXG_lipolytic_enzyme"/>
</dbReference>
<reference evidence="3" key="1">
    <citation type="journal article" date="2022" name="bioRxiv">
        <title>Deciphering the potential niche of two novel black yeast fungi from a biological soil crust based on their genomes, phenotypes, and melanin regulation.</title>
        <authorList>
            <consortium name="DOE Joint Genome Institute"/>
            <person name="Carr E.C."/>
            <person name="Barton Q."/>
            <person name="Grambo S."/>
            <person name="Sullivan M."/>
            <person name="Renfro C.M."/>
            <person name="Kuo A."/>
            <person name="Pangilinan J."/>
            <person name="Lipzen A."/>
            <person name="Keymanesh K."/>
            <person name="Savage E."/>
            <person name="Barry K."/>
            <person name="Grigoriev I.V."/>
            <person name="Riekhof W.R."/>
            <person name="Harris S.S."/>
        </authorList>
    </citation>
    <scope>NUCLEOTIDE SEQUENCE</scope>
    <source>
        <strain evidence="3">JF 03-4F</strain>
    </source>
</reference>
<organism evidence="3 4">
    <name type="scientific">Exophiala viscosa</name>
    <dbReference type="NCBI Taxonomy" id="2486360"/>
    <lineage>
        <taxon>Eukaryota</taxon>
        <taxon>Fungi</taxon>
        <taxon>Dikarya</taxon>
        <taxon>Ascomycota</taxon>
        <taxon>Pezizomycotina</taxon>
        <taxon>Eurotiomycetes</taxon>
        <taxon>Chaetothyriomycetidae</taxon>
        <taxon>Chaetothyriales</taxon>
        <taxon>Herpotrichiellaceae</taxon>
        <taxon>Exophiala</taxon>
    </lineage>
</organism>
<gene>
    <name evidence="3" type="ORF">EDD36DRAFT_210900</name>
</gene>
<dbReference type="Gene3D" id="3.40.50.1820">
    <property type="entry name" value="alpha/beta hydrolase"/>
    <property type="match status" value="1"/>
</dbReference>